<evidence type="ECO:0000259" key="2">
    <source>
        <dbReference type="Pfam" id="PF00534"/>
    </source>
</evidence>
<protein>
    <submittedName>
        <fullName evidence="4">Glycosyltransferase family 4 protein</fullName>
        <ecNumber evidence="4">2.4.-.-</ecNumber>
    </submittedName>
</protein>
<reference evidence="5" key="1">
    <citation type="submission" date="2023-11" db="EMBL/GenBank/DDBJ databases">
        <title>Genome Sequence of Bacillus pseudomycoides stain BUPM19.</title>
        <authorList>
            <person name="Farhat A."/>
        </authorList>
    </citation>
    <scope>NUCLEOTIDE SEQUENCE [LARGE SCALE GENOMIC DNA]</scope>
    <source>
        <strain evidence="5">BUPM19</strain>
    </source>
</reference>
<feature type="domain" description="Glycosyltransferase subfamily 4-like N-terminal" evidence="3">
    <location>
        <begin position="23"/>
        <end position="167"/>
    </location>
</feature>
<dbReference type="InterPro" id="IPR001296">
    <property type="entry name" value="Glyco_trans_1"/>
</dbReference>
<organism evidence="4 5">
    <name type="scientific">Bacillus bingmayongensis</name>
    <dbReference type="NCBI Taxonomy" id="1150157"/>
    <lineage>
        <taxon>Bacteria</taxon>
        <taxon>Bacillati</taxon>
        <taxon>Bacillota</taxon>
        <taxon>Bacilli</taxon>
        <taxon>Bacillales</taxon>
        <taxon>Bacillaceae</taxon>
        <taxon>Bacillus</taxon>
    </lineage>
</organism>
<dbReference type="Pfam" id="PF13439">
    <property type="entry name" value="Glyco_transf_4"/>
    <property type="match status" value="1"/>
</dbReference>
<dbReference type="RefSeq" id="WP_374218613.1">
    <property type="nucleotide sequence ID" value="NZ_JAXOVW010000047.1"/>
</dbReference>
<dbReference type="Gene3D" id="3.40.50.2000">
    <property type="entry name" value="Glycogen Phosphorylase B"/>
    <property type="match status" value="2"/>
</dbReference>
<dbReference type="EMBL" id="JAXOVW010000047">
    <property type="protein sequence ID" value="MDZ5609049.1"/>
    <property type="molecule type" value="Genomic_DNA"/>
</dbReference>
<dbReference type="Proteomes" id="UP001291930">
    <property type="component" value="Unassembled WGS sequence"/>
</dbReference>
<keyword evidence="4" id="KW-0328">Glycosyltransferase</keyword>
<dbReference type="GO" id="GO:0016757">
    <property type="term" value="F:glycosyltransferase activity"/>
    <property type="evidence" value="ECO:0007669"/>
    <property type="project" value="UniProtKB-KW"/>
</dbReference>
<dbReference type="PANTHER" id="PTHR12526:SF638">
    <property type="entry name" value="SPORE COAT PROTEIN SA"/>
    <property type="match status" value="1"/>
</dbReference>
<sequence length="381" mass="43383">MKIAIISTEKLPVPAIRGGAIQIYIDSVASIIASKGKDVTVISINDPNLKEMEKREGVRYIRFSEDEYIPRIIEHLRKENYDVVHLCNRPNWLKVLYDAAPKTKFVLSVHNEMFAYEKMSDEEGQTCLSVVSKIVTVSDYIGKTITSRFPAATSKTKTVYSGVDLDQYTPAWTARGKEVRRSVQKELNLQNKKVVLFVGRLSKVKGPHLLLQALPKIIEQHPDIMMVFIGSKWFGDDNVNNYVKHLYTLGAMYKEHVTFIKFVKPKDIPILYAMSDLFVCSSQWQEPLARVHYEAMAAGLPIITSNRGGNPEVIDEGKNGFIVNDFENPDVYAEKIIALLNNRSKGEQMGRTGRLKVEKDFSWDRVAMNLLGVYEEVYRKK</sequence>
<proteinExistence type="inferred from homology"/>
<evidence type="ECO:0000259" key="3">
    <source>
        <dbReference type="Pfam" id="PF13439"/>
    </source>
</evidence>
<comment type="caution">
    <text evidence="4">The sequence shown here is derived from an EMBL/GenBank/DDBJ whole genome shotgun (WGS) entry which is preliminary data.</text>
</comment>
<feature type="domain" description="Glycosyl transferase family 1" evidence="2">
    <location>
        <begin position="184"/>
        <end position="354"/>
    </location>
</feature>
<evidence type="ECO:0000313" key="4">
    <source>
        <dbReference type="EMBL" id="MDZ5609049.1"/>
    </source>
</evidence>
<dbReference type="PANTHER" id="PTHR12526">
    <property type="entry name" value="GLYCOSYLTRANSFERASE"/>
    <property type="match status" value="1"/>
</dbReference>
<name>A0ABU5K037_9BACI</name>
<dbReference type="SUPFAM" id="SSF53756">
    <property type="entry name" value="UDP-Glycosyltransferase/glycogen phosphorylase"/>
    <property type="match status" value="1"/>
</dbReference>
<keyword evidence="5" id="KW-1185">Reference proteome</keyword>
<evidence type="ECO:0000313" key="5">
    <source>
        <dbReference type="Proteomes" id="UP001291930"/>
    </source>
</evidence>
<comment type="similarity">
    <text evidence="1">Belongs to the glycosyltransferase group 1 family. Glycosyltransferase 4 subfamily.</text>
</comment>
<gene>
    <name evidence="4" type="ORF">U2I54_18760</name>
</gene>
<dbReference type="EC" id="2.4.-.-" evidence="4"/>
<dbReference type="CDD" id="cd03801">
    <property type="entry name" value="GT4_PimA-like"/>
    <property type="match status" value="1"/>
</dbReference>
<accession>A0ABU5K037</accession>
<keyword evidence="4" id="KW-0808">Transferase</keyword>
<evidence type="ECO:0000256" key="1">
    <source>
        <dbReference type="ARBA" id="ARBA00009481"/>
    </source>
</evidence>
<dbReference type="InterPro" id="IPR028098">
    <property type="entry name" value="Glyco_trans_4-like_N"/>
</dbReference>
<dbReference type="Pfam" id="PF00534">
    <property type="entry name" value="Glycos_transf_1"/>
    <property type="match status" value="1"/>
</dbReference>